<evidence type="ECO:0000313" key="2">
    <source>
        <dbReference type="EMBL" id="BAM02934.1"/>
    </source>
</evidence>
<dbReference type="AlphaFoldDB" id="I0ICE6"/>
<protein>
    <submittedName>
        <fullName evidence="2">Uncharacterized protein</fullName>
    </submittedName>
</protein>
<dbReference type="KEGG" id="phm:PSMK_07750"/>
<dbReference type="STRING" id="1142394.PSMK_07750"/>
<dbReference type="RefSeq" id="WP_014436154.1">
    <property type="nucleotide sequence ID" value="NC_017080.1"/>
</dbReference>
<organism evidence="2 3">
    <name type="scientific">Phycisphaera mikurensis (strain NBRC 102666 / KCTC 22515 / FYK2301M01)</name>
    <dbReference type="NCBI Taxonomy" id="1142394"/>
    <lineage>
        <taxon>Bacteria</taxon>
        <taxon>Pseudomonadati</taxon>
        <taxon>Planctomycetota</taxon>
        <taxon>Phycisphaerae</taxon>
        <taxon>Phycisphaerales</taxon>
        <taxon>Phycisphaeraceae</taxon>
        <taxon>Phycisphaera</taxon>
    </lineage>
</organism>
<evidence type="ECO:0000313" key="3">
    <source>
        <dbReference type="Proteomes" id="UP000007881"/>
    </source>
</evidence>
<feature type="region of interest" description="Disordered" evidence="1">
    <location>
        <begin position="76"/>
        <end position="95"/>
    </location>
</feature>
<accession>I0ICE6</accession>
<dbReference type="EMBL" id="AP012338">
    <property type="protein sequence ID" value="BAM02934.1"/>
    <property type="molecule type" value="Genomic_DNA"/>
</dbReference>
<proteinExistence type="predicted"/>
<reference evidence="2 3" key="1">
    <citation type="submission" date="2012-02" db="EMBL/GenBank/DDBJ databases">
        <title>Complete genome sequence of Phycisphaera mikurensis NBRC 102666.</title>
        <authorList>
            <person name="Ankai A."/>
            <person name="Hosoyama A."/>
            <person name="Terui Y."/>
            <person name="Sekine M."/>
            <person name="Fukai R."/>
            <person name="Kato Y."/>
            <person name="Nakamura S."/>
            <person name="Yamada-Narita S."/>
            <person name="Kawakoshi A."/>
            <person name="Fukunaga Y."/>
            <person name="Yamazaki S."/>
            <person name="Fujita N."/>
        </authorList>
    </citation>
    <scope>NUCLEOTIDE SEQUENCE [LARGE SCALE GENOMIC DNA]</scope>
    <source>
        <strain evidence="3">NBRC 102666 / KCTC 22515 / FYK2301M01</strain>
    </source>
</reference>
<keyword evidence="3" id="KW-1185">Reference proteome</keyword>
<dbReference type="Proteomes" id="UP000007881">
    <property type="component" value="Chromosome"/>
</dbReference>
<gene>
    <name evidence="2" type="ordered locus">PSMK_07750</name>
</gene>
<feature type="compositionally biased region" description="Low complexity" evidence="1">
    <location>
        <begin position="79"/>
        <end position="95"/>
    </location>
</feature>
<sequence>MPGTPPYTASEALDRGFLAARAQALEIAALLDRLGRAGPIAEEDPRLRAFLAGLPVLTDGRGDRARRMLEAWSEPLAPPADGAVPGAACGVPTAR</sequence>
<evidence type="ECO:0000256" key="1">
    <source>
        <dbReference type="SAM" id="MobiDB-lite"/>
    </source>
</evidence>
<dbReference type="HOGENOM" id="CLU_2370387_0_0_0"/>
<name>I0ICE6_PHYMF</name>